<gene>
    <name evidence="3" type="ORF">GFH48_06510</name>
</gene>
<dbReference type="EMBL" id="CP045643">
    <property type="protein sequence ID" value="QFZ72957.1"/>
    <property type="molecule type" value="Genomic_DNA"/>
</dbReference>
<organism evidence="3 4">
    <name type="scientific">Streptomyces fagopyri</name>
    <dbReference type="NCBI Taxonomy" id="2662397"/>
    <lineage>
        <taxon>Bacteria</taxon>
        <taxon>Bacillati</taxon>
        <taxon>Actinomycetota</taxon>
        <taxon>Actinomycetes</taxon>
        <taxon>Kitasatosporales</taxon>
        <taxon>Streptomycetaceae</taxon>
        <taxon>Streptomyces</taxon>
    </lineage>
</organism>
<proteinExistence type="predicted"/>
<evidence type="ECO:0000256" key="1">
    <source>
        <dbReference type="SAM" id="MobiDB-lite"/>
    </source>
</evidence>
<dbReference type="KEGG" id="sfy:GFH48_06510"/>
<protein>
    <submittedName>
        <fullName evidence="3">Uncharacterized protein</fullName>
    </submittedName>
</protein>
<dbReference type="RefSeq" id="WP_153287323.1">
    <property type="nucleotide sequence ID" value="NZ_CP045643.1"/>
</dbReference>
<reference evidence="3 4" key="1">
    <citation type="submission" date="2019-10" db="EMBL/GenBank/DDBJ databases">
        <title>A novel species.</title>
        <authorList>
            <person name="Gao J."/>
        </authorList>
    </citation>
    <scope>NUCLEOTIDE SEQUENCE [LARGE SCALE GENOMIC DNA]</scope>
    <source>
        <strain evidence="3 4">QMT-28</strain>
    </source>
</reference>
<name>A0A5Q0L8R0_9ACTN</name>
<evidence type="ECO:0000256" key="2">
    <source>
        <dbReference type="SAM" id="Phobius"/>
    </source>
</evidence>
<keyword evidence="4" id="KW-1185">Reference proteome</keyword>
<accession>A0A5Q0L8R0</accession>
<keyword evidence="2" id="KW-0812">Transmembrane</keyword>
<keyword evidence="2" id="KW-1133">Transmembrane helix</keyword>
<keyword evidence="2" id="KW-0472">Membrane</keyword>
<feature type="transmembrane region" description="Helical" evidence="2">
    <location>
        <begin position="50"/>
        <end position="71"/>
    </location>
</feature>
<evidence type="ECO:0000313" key="4">
    <source>
        <dbReference type="Proteomes" id="UP000326179"/>
    </source>
</evidence>
<feature type="region of interest" description="Disordered" evidence="1">
    <location>
        <begin position="77"/>
        <end position="104"/>
    </location>
</feature>
<evidence type="ECO:0000313" key="3">
    <source>
        <dbReference type="EMBL" id="QFZ72957.1"/>
    </source>
</evidence>
<dbReference type="Proteomes" id="UP000326179">
    <property type="component" value="Chromosome"/>
</dbReference>
<sequence length="288" mass="31099">MKDNISEEDRHSVLLVRDAMESTVAQLPAVHDLVPAAVTQGRRRRARARLAIAAGSVCVAGAVVAASLALAGGHDARSARPAASGTPVPHESSGPVRPEGYRSPFHGIPPLEDLQLEGLTARERTQRADFQQKAARVLDELLPDSVGLVRPSYASAGSYRGETADGKVFPLVFSTYYSRSGPGPGPCLKYINNTRGGCEHVTLSNGIKAMVVRLTDHPVVPLIHTQIEFSYRHHHVTFRVESDPEAEVDSPVSGRELQTIVSDPRFLDLVRDAIKLPLETKKPTNKGS</sequence>
<dbReference type="AlphaFoldDB" id="A0A5Q0L8R0"/>